<organism evidence="1">
    <name type="scientific">uncultured Desulfovibrio sp</name>
    <dbReference type="NCBI Taxonomy" id="167968"/>
    <lineage>
        <taxon>Bacteria</taxon>
        <taxon>Pseudomonadati</taxon>
        <taxon>Thermodesulfobacteriota</taxon>
        <taxon>Desulfovibrionia</taxon>
        <taxon>Desulfovibrionales</taxon>
        <taxon>Desulfovibrionaceae</taxon>
        <taxon>Desulfovibrio</taxon>
        <taxon>environmental samples</taxon>
    </lineage>
</organism>
<evidence type="ECO:0000313" key="1">
    <source>
        <dbReference type="EMBL" id="SCM71802.1"/>
    </source>
</evidence>
<gene>
    <name evidence="1" type="ORF">KL86DES1_20210</name>
</gene>
<name>A0A212L2M1_9BACT</name>
<protein>
    <submittedName>
        <fullName evidence="1">Uncharacterized protein</fullName>
    </submittedName>
</protein>
<dbReference type="AlphaFoldDB" id="A0A212L2M1"/>
<sequence length="45" mass="5303">MCHSAEQSDFFAEPTLPYGALRFVLRWSIYFFPGYKALLTHFKIC</sequence>
<reference evidence="1" key="1">
    <citation type="submission" date="2016-08" db="EMBL/GenBank/DDBJ databases">
        <authorList>
            <person name="Seilhamer J.J."/>
        </authorList>
    </citation>
    <scope>NUCLEOTIDE SEQUENCE</scope>
    <source>
        <strain evidence="1">86-1</strain>
    </source>
</reference>
<proteinExistence type="predicted"/>
<dbReference type="EMBL" id="FMJC01000002">
    <property type="protein sequence ID" value="SCM71802.1"/>
    <property type="molecule type" value="Genomic_DNA"/>
</dbReference>
<accession>A0A212L2M1</accession>